<dbReference type="InterPro" id="IPR007462">
    <property type="entry name" value="COV1-like"/>
</dbReference>
<dbReference type="Pfam" id="PF04367">
    <property type="entry name" value="DUF502"/>
    <property type="match status" value="1"/>
</dbReference>
<feature type="transmembrane region" description="Helical" evidence="2">
    <location>
        <begin position="12"/>
        <end position="34"/>
    </location>
</feature>
<evidence type="ECO:0008006" key="5">
    <source>
        <dbReference type="Google" id="ProtNLM"/>
    </source>
</evidence>
<feature type="region of interest" description="Disordered" evidence="1">
    <location>
        <begin position="237"/>
        <end position="274"/>
    </location>
</feature>
<dbReference type="PANTHER" id="PTHR31876:SF26">
    <property type="entry name" value="PROTEIN LIKE COV 2"/>
    <property type="match status" value="1"/>
</dbReference>
<evidence type="ECO:0000256" key="2">
    <source>
        <dbReference type="SAM" id="Phobius"/>
    </source>
</evidence>
<evidence type="ECO:0000256" key="1">
    <source>
        <dbReference type="SAM" id="MobiDB-lite"/>
    </source>
</evidence>
<keyword evidence="2" id="KW-0812">Transmembrane</keyword>
<reference evidence="3 4" key="1">
    <citation type="journal article" date="2020" name="Microorganisms">
        <title>Osmotic Adaptation and Compatible Solute Biosynthesis of Phototrophic Bacteria as Revealed from Genome Analyses.</title>
        <authorList>
            <person name="Imhoff J.F."/>
            <person name="Rahn T."/>
            <person name="Kunzel S."/>
            <person name="Keller A."/>
            <person name="Neulinger S.C."/>
        </authorList>
    </citation>
    <scope>NUCLEOTIDE SEQUENCE [LARGE SCALE GENOMIC DNA]</scope>
    <source>
        <strain evidence="3 4">DSM 21303</strain>
    </source>
</reference>
<dbReference type="PANTHER" id="PTHR31876">
    <property type="entry name" value="COV-LIKE PROTEIN 1"/>
    <property type="match status" value="1"/>
</dbReference>
<keyword evidence="4" id="KW-1185">Reference proteome</keyword>
<evidence type="ECO:0000313" key="3">
    <source>
        <dbReference type="EMBL" id="MBK1646077.1"/>
    </source>
</evidence>
<dbReference type="AlphaFoldDB" id="A0A9X0WJU6"/>
<dbReference type="EMBL" id="NRSD01000019">
    <property type="protein sequence ID" value="MBK1646077.1"/>
    <property type="molecule type" value="Genomic_DNA"/>
</dbReference>
<name>A0A9X0WJU6_9GAMM</name>
<sequence>MDSPSTITHIRTLFLQGIALLAPLIITLALLFWLGGAAEQLLGALLRGLLPDAWYIPGMGLIVGIGVIFAAGLLANLILVRWLLDLTERVLDRIPLVKTIFQGLKDVAGLFGQTGDRTLGRPVVVEIQGLKLVGFVMQEDARLPERAASTQSIAAAPPDSSPVPTVEPTPAPAPVTGDMLHTVTSPGRRQGTDRRIAVYLPMSYQVGGYTVYLEPEQVTDLHVGKDQALRAVLTGGSVWTPAPNNRPIKTPRTKPRAAHPSQPPERSSDRSIST</sequence>
<feature type="region of interest" description="Disordered" evidence="1">
    <location>
        <begin position="147"/>
        <end position="192"/>
    </location>
</feature>
<keyword evidence="2" id="KW-0472">Membrane</keyword>
<feature type="transmembrane region" description="Helical" evidence="2">
    <location>
        <begin position="54"/>
        <end position="84"/>
    </location>
</feature>
<dbReference type="Proteomes" id="UP001138802">
    <property type="component" value="Unassembled WGS sequence"/>
</dbReference>
<gene>
    <name evidence="3" type="ORF">CKO25_15765</name>
</gene>
<dbReference type="RefSeq" id="WP_200388893.1">
    <property type="nucleotide sequence ID" value="NZ_NRSD01000019.1"/>
</dbReference>
<comment type="caution">
    <text evidence="3">The sequence shown here is derived from an EMBL/GenBank/DDBJ whole genome shotgun (WGS) entry which is preliminary data.</text>
</comment>
<evidence type="ECO:0000313" key="4">
    <source>
        <dbReference type="Proteomes" id="UP001138802"/>
    </source>
</evidence>
<keyword evidence="2" id="KW-1133">Transmembrane helix</keyword>
<feature type="compositionally biased region" description="Pro residues" evidence="1">
    <location>
        <begin position="159"/>
        <end position="173"/>
    </location>
</feature>
<protein>
    <recommendedName>
        <fullName evidence="5">DUF502 domain-containing protein</fullName>
    </recommendedName>
</protein>
<accession>A0A9X0WJU6</accession>
<organism evidence="3 4">
    <name type="scientific">Thiocapsa imhoffii</name>
    <dbReference type="NCBI Taxonomy" id="382777"/>
    <lineage>
        <taxon>Bacteria</taxon>
        <taxon>Pseudomonadati</taxon>
        <taxon>Pseudomonadota</taxon>
        <taxon>Gammaproteobacteria</taxon>
        <taxon>Chromatiales</taxon>
        <taxon>Chromatiaceae</taxon>
        <taxon>Thiocapsa</taxon>
    </lineage>
</organism>
<proteinExistence type="predicted"/>